<organism evidence="1 2">
    <name type="scientific">Cenococcum geophilum 1.58</name>
    <dbReference type="NCBI Taxonomy" id="794803"/>
    <lineage>
        <taxon>Eukaryota</taxon>
        <taxon>Fungi</taxon>
        <taxon>Dikarya</taxon>
        <taxon>Ascomycota</taxon>
        <taxon>Pezizomycotina</taxon>
        <taxon>Dothideomycetes</taxon>
        <taxon>Pleosporomycetidae</taxon>
        <taxon>Gloniales</taxon>
        <taxon>Gloniaceae</taxon>
        <taxon>Cenococcum</taxon>
    </lineage>
</organism>
<reference evidence="1 2" key="1">
    <citation type="journal article" date="2016" name="Nat. Commun.">
        <title>Ectomycorrhizal ecology is imprinted in the genome of the dominant symbiotic fungus Cenococcum geophilum.</title>
        <authorList>
            <consortium name="DOE Joint Genome Institute"/>
            <person name="Peter M."/>
            <person name="Kohler A."/>
            <person name="Ohm R.A."/>
            <person name="Kuo A."/>
            <person name="Krutzmann J."/>
            <person name="Morin E."/>
            <person name="Arend M."/>
            <person name="Barry K.W."/>
            <person name="Binder M."/>
            <person name="Choi C."/>
            <person name="Clum A."/>
            <person name="Copeland A."/>
            <person name="Grisel N."/>
            <person name="Haridas S."/>
            <person name="Kipfer T."/>
            <person name="LaButti K."/>
            <person name="Lindquist E."/>
            <person name="Lipzen A."/>
            <person name="Maire R."/>
            <person name="Meier B."/>
            <person name="Mihaltcheva S."/>
            <person name="Molinier V."/>
            <person name="Murat C."/>
            <person name="Poggeler S."/>
            <person name="Quandt C.A."/>
            <person name="Sperisen C."/>
            <person name="Tritt A."/>
            <person name="Tisserant E."/>
            <person name="Crous P.W."/>
            <person name="Henrissat B."/>
            <person name="Nehls U."/>
            <person name="Egli S."/>
            <person name="Spatafora J.W."/>
            <person name="Grigoriev I.V."/>
            <person name="Martin F.M."/>
        </authorList>
    </citation>
    <scope>NUCLEOTIDE SEQUENCE [LARGE SCALE GENOMIC DNA]</scope>
    <source>
        <strain evidence="1 2">1.58</strain>
    </source>
</reference>
<sequence length="72" mass="8423">MAYTLLLPLTNRHVTAPQFDLMARILLLHEHEHEHGSWYLTTVLPTYTHCPTYQQDLAPLCLRNKPNNPLCR</sequence>
<name>A0ACC8EKW8_9PEZI</name>
<dbReference type="EMBL" id="KV748279">
    <property type="protein sequence ID" value="OCK86924.1"/>
    <property type="molecule type" value="Genomic_DNA"/>
</dbReference>
<evidence type="ECO:0000313" key="2">
    <source>
        <dbReference type="Proteomes" id="UP000250078"/>
    </source>
</evidence>
<protein>
    <submittedName>
        <fullName evidence="1">Uncharacterized protein</fullName>
    </submittedName>
</protein>
<gene>
    <name evidence="1" type="ORF">K441DRAFT_671615</name>
</gene>
<dbReference type="Proteomes" id="UP000250078">
    <property type="component" value="Unassembled WGS sequence"/>
</dbReference>
<evidence type="ECO:0000313" key="1">
    <source>
        <dbReference type="EMBL" id="OCK86924.1"/>
    </source>
</evidence>
<keyword evidence="2" id="KW-1185">Reference proteome</keyword>
<proteinExistence type="predicted"/>
<accession>A0ACC8EKW8</accession>